<reference evidence="1" key="3">
    <citation type="submission" date="2012-07" db="EMBL/GenBank/DDBJ databases">
        <authorList>
            <person name="Akiyama T."/>
            <person name="Takeshita N."/>
            <person name="Ohmagari N."/>
            <person name="Kirikae T."/>
        </authorList>
    </citation>
    <scope>NUCLEOTIDE SEQUENCE</scope>
    <source>
        <strain evidence="1">ATCC BAA-847</strain>
    </source>
</reference>
<evidence type="ECO:0000313" key="4">
    <source>
        <dbReference type="Proteomes" id="UP000006036"/>
    </source>
</evidence>
<accession>A0AAI8MQ85</accession>
<dbReference type="KEGG" id="hcb:HCBAA847_1847"/>
<sequence length="53" mass="6084">MEVKHTNLYKRNGIIYIDATLTEIGRVRFSTKLKDTKENMAKTLLSAKDLVSK</sequence>
<keyword evidence="3" id="KW-1185">Reference proteome</keyword>
<proteinExistence type="predicted"/>
<dbReference type="Proteomes" id="UP000005755">
    <property type="component" value="Unassembled WGS sequence"/>
</dbReference>
<dbReference type="Proteomes" id="UP000006036">
    <property type="component" value="Chromosome 1"/>
</dbReference>
<protein>
    <submittedName>
        <fullName evidence="1">Uncharacterized protein</fullName>
    </submittedName>
</protein>
<evidence type="ECO:0000313" key="1">
    <source>
        <dbReference type="EMBL" id="BAM33067.1"/>
    </source>
</evidence>
<evidence type="ECO:0000313" key="3">
    <source>
        <dbReference type="Proteomes" id="UP000005755"/>
    </source>
</evidence>
<gene>
    <name evidence="1" type="ORF">HCBAA847_1847</name>
    <name evidence="2" type="ORF">HCCG_00242</name>
</gene>
<dbReference type="EMBL" id="DS990391">
    <property type="protein sequence ID" value="EFR45696.1"/>
    <property type="molecule type" value="Genomic_DNA"/>
</dbReference>
<evidence type="ECO:0000313" key="2">
    <source>
        <dbReference type="EMBL" id="EFR45696.1"/>
    </source>
</evidence>
<reference evidence="3" key="4">
    <citation type="journal article" date="2014" name="Genome Announc.">
        <title>Draft genome sequences of six enterohepatic helicobacter species isolated from humans and one from rhesus macaques.</title>
        <authorList>
            <person name="Shen Z."/>
            <person name="Sheh A."/>
            <person name="Young S.K."/>
            <person name="Abouelliel A."/>
            <person name="Ward D.V."/>
            <person name="Earl A.M."/>
            <person name="Fox J.G."/>
        </authorList>
    </citation>
    <scope>NUCLEOTIDE SEQUENCE [LARGE SCALE GENOMIC DNA]</scope>
    <source>
        <strain evidence="3">CCUG 18818</strain>
    </source>
</reference>
<reference evidence="1 4" key="2">
    <citation type="journal article" date="2012" name="J. Bacteriol.">
        <title>Complete Genome Sequence of Helicobacter cinaedi Type Strain ATCC BAA-847.</title>
        <authorList>
            <person name="Miyoshi-Akiyama T."/>
            <person name="Takeshita N."/>
            <person name="Ohmagari N."/>
            <person name="Kirikae T."/>
        </authorList>
    </citation>
    <scope>NUCLEOTIDE SEQUENCE [LARGE SCALE GENOMIC DNA]</scope>
    <source>
        <strain evidence="1 4">ATCC BAA-847</strain>
    </source>
</reference>
<dbReference type="GeneID" id="66540654"/>
<dbReference type="AlphaFoldDB" id="A0AAI8MQ85"/>
<organism evidence="1 4">
    <name type="scientific">Helicobacter cinaedi CCUG 18818 = ATCC BAA-847</name>
    <dbReference type="NCBI Taxonomy" id="537971"/>
    <lineage>
        <taxon>Bacteria</taxon>
        <taxon>Pseudomonadati</taxon>
        <taxon>Campylobacterota</taxon>
        <taxon>Epsilonproteobacteria</taxon>
        <taxon>Campylobacterales</taxon>
        <taxon>Helicobacteraceae</taxon>
        <taxon>Helicobacter</taxon>
    </lineage>
</organism>
<dbReference type="RefSeq" id="WP_002955519.1">
    <property type="nucleotide sequence ID" value="NC_020555.1"/>
</dbReference>
<dbReference type="EMBL" id="AP012492">
    <property type="protein sequence ID" value="BAM33067.1"/>
    <property type="molecule type" value="Genomic_DNA"/>
</dbReference>
<name>A0AAI8MQ85_9HELI</name>
<reference evidence="2" key="1">
    <citation type="submission" date="2008-08" db="EMBL/GenBank/DDBJ databases">
        <title>Annotation of Helicobacter cinaedi strain CCUG 18818.</title>
        <authorList>
            <consortium name="The Broad Institute Genome Sequencing Platform"/>
            <person name="Fox J.G."/>
            <person name="Shen Z."/>
            <person name="Charoenlap N."/>
            <person name="Schauer D.B."/>
            <person name="Ward D."/>
            <person name="Mehta T."/>
            <person name="Young S."/>
            <person name="Jaffe D."/>
            <person name="Gnerre S."/>
            <person name="Berlin A."/>
            <person name="Heiman D."/>
            <person name="Hepburn T."/>
            <person name="Shea T."/>
            <person name="Sykes S."/>
            <person name="Alvarado L."/>
            <person name="Kodira C."/>
            <person name="Borodovsky M."/>
            <person name="Lander E."/>
            <person name="Galagan J."/>
            <person name="Nusbaum C."/>
            <person name="Birren B."/>
        </authorList>
    </citation>
    <scope>NUCLEOTIDE SEQUENCE</scope>
    <source>
        <strain evidence="2">CCUG 18818</strain>
    </source>
</reference>